<feature type="compositionally biased region" description="Low complexity" evidence="10">
    <location>
        <begin position="273"/>
        <end position="298"/>
    </location>
</feature>
<evidence type="ECO:0000256" key="7">
    <source>
        <dbReference type="ARBA" id="ARBA00023242"/>
    </source>
</evidence>
<keyword evidence="13" id="KW-1185">Reference proteome</keyword>
<dbReference type="AlphaFoldDB" id="A0AAN7S5Y5"/>
<keyword evidence="7" id="KW-0539">Nucleus</keyword>
<dbReference type="InterPro" id="IPR001965">
    <property type="entry name" value="Znf_PHD"/>
</dbReference>
<dbReference type="InterPro" id="IPR013083">
    <property type="entry name" value="Znf_RING/FYVE/PHD"/>
</dbReference>
<sequence length="454" mass="51276">MDSNPQDSKDIDEQTKQIINQIEEVEEKISLVTEKVKERFETSNTTQIQWKTQPTFGDKESTYTRKRRLLQGFFCNWYYDDESPTLDPFADLLKDDLWLNPLQFYINKDNDSEKIDISPTANNADDNLYYITAVGSLHSRDYLQKREPSYLQLNLEEAVKNKFGITKDYGTLIATTYNRPAEEGRITSHVIEESKATTSSSDNELELDLFNEDLMCIICNGMDVAARNRLLECSDCHSLYHQECHHPPVNSADADGTWTCQNCKEASKRMKKSTPASSPTQAPVPASPVASTSSVTVTKPIVKNSPPHSHKQAVAVPKVHFNITKPATKAPVSNAKNLVTANIINADKRLQIMKKKAAKLHEKQIPTWNFYSHRNYLRLQAGIEDIAASESHDDIDVIINPPNVDFQTDEEEFDDEMTQENLSVPADVAGKIEVDFGKEDETSDEEDNIPLSVL</sequence>
<dbReference type="InterPro" id="IPR037231">
    <property type="entry name" value="NAP-like_sf"/>
</dbReference>
<dbReference type="Pfam" id="PF00628">
    <property type="entry name" value="PHD"/>
    <property type="match status" value="1"/>
</dbReference>
<dbReference type="GO" id="GO:0008270">
    <property type="term" value="F:zinc ion binding"/>
    <property type="evidence" value="ECO:0007669"/>
    <property type="project" value="UniProtKB-KW"/>
</dbReference>
<organism evidence="12 13">
    <name type="scientific">Aquatica leii</name>
    <dbReference type="NCBI Taxonomy" id="1421715"/>
    <lineage>
        <taxon>Eukaryota</taxon>
        <taxon>Metazoa</taxon>
        <taxon>Ecdysozoa</taxon>
        <taxon>Arthropoda</taxon>
        <taxon>Hexapoda</taxon>
        <taxon>Insecta</taxon>
        <taxon>Pterygota</taxon>
        <taxon>Neoptera</taxon>
        <taxon>Endopterygota</taxon>
        <taxon>Coleoptera</taxon>
        <taxon>Polyphaga</taxon>
        <taxon>Elateriformia</taxon>
        <taxon>Elateroidea</taxon>
        <taxon>Lampyridae</taxon>
        <taxon>Luciolinae</taxon>
        <taxon>Aquatica</taxon>
    </lineage>
</organism>
<proteinExistence type="inferred from homology"/>
<dbReference type="EMBL" id="JARPUR010000008">
    <property type="protein sequence ID" value="KAK4871906.1"/>
    <property type="molecule type" value="Genomic_DNA"/>
</dbReference>
<protein>
    <recommendedName>
        <fullName evidence="3">Integrator complex subunit 12</fullName>
    </recommendedName>
</protein>
<dbReference type="GO" id="GO:0034472">
    <property type="term" value="P:snRNA 3'-end processing"/>
    <property type="evidence" value="ECO:0007669"/>
    <property type="project" value="TreeGrafter"/>
</dbReference>
<evidence type="ECO:0000256" key="5">
    <source>
        <dbReference type="ARBA" id="ARBA00022771"/>
    </source>
</evidence>
<dbReference type="PANTHER" id="PTHR13415">
    <property type="entry name" value="NUCLEAR FACTOR-RELATED"/>
    <property type="match status" value="1"/>
</dbReference>
<dbReference type="SMART" id="SM00249">
    <property type="entry name" value="PHD"/>
    <property type="match status" value="1"/>
</dbReference>
<keyword evidence="4" id="KW-0479">Metal-binding</keyword>
<evidence type="ECO:0000256" key="3">
    <source>
        <dbReference type="ARBA" id="ARBA00016814"/>
    </source>
</evidence>
<dbReference type="InterPro" id="IPR011011">
    <property type="entry name" value="Znf_FYVE_PHD"/>
</dbReference>
<reference evidence="13" key="1">
    <citation type="submission" date="2023-01" db="EMBL/GenBank/DDBJ databases">
        <title>Key to firefly adult light organ development and bioluminescence: homeobox transcription factors regulate luciferase expression and transportation to peroxisome.</title>
        <authorList>
            <person name="Fu X."/>
        </authorList>
    </citation>
    <scope>NUCLEOTIDE SEQUENCE [LARGE SCALE GENOMIC DNA]</scope>
</reference>
<feature type="domain" description="PHD-type" evidence="11">
    <location>
        <begin position="213"/>
        <end position="266"/>
    </location>
</feature>
<dbReference type="CDD" id="cd15501">
    <property type="entry name" value="PHD_Int12"/>
    <property type="match status" value="1"/>
</dbReference>
<evidence type="ECO:0000256" key="1">
    <source>
        <dbReference type="ARBA" id="ARBA00004123"/>
    </source>
</evidence>
<dbReference type="InterPro" id="IPR039054">
    <property type="entry name" value="Int12_PHD"/>
</dbReference>
<dbReference type="Gene3D" id="3.30.40.10">
    <property type="entry name" value="Zinc/RING finger domain, C3HC4 (zinc finger)"/>
    <property type="match status" value="1"/>
</dbReference>
<dbReference type="InterPro" id="IPR051776">
    <property type="entry name" value="Integrator_subunit_12"/>
</dbReference>
<evidence type="ECO:0000313" key="12">
    <source>
        <dbReference type="EMBL" id="KAK4871906.1"/>
    </source>
</evidence>
<evidence type="ECO:0000259" key="11">
    <source>
        <dbReference type="PROSITE" id="PS50016"/>
    </source>
</evidence>
<dbReference type="Proteomes" id="UP001353858">
    <property type="component" value="Unassembled WGS sequence"/>
</dbReference>
<dbReference type="GO" id="GO:0032039">
    <property type="term" value="C:integrator complex"/>
    <property type="evidence" value="ECO:0007669"/>
    <property type="project" value="TreeGrafter"/>
</dbReference>
<evidence type="ECO:0000313" key="13">
    <source>
        <dbReference type="Proteomes" id="UP001353858"/>
    </source>
</evidence>
<comment type="caution">
    <text evidence="12">The sequence shown here is derived from an EMBL/GenBank/DDBJ whole genome shotgun (WGS) entry which is preliminary data.</text>
</comment>
<feature type="coiled-coil region" evidence="9">
    <location>
        <begin position="8"/>
        <end position="35"/>
    </location>
</feature>
<dbReference type="PANTHER" id="PTHR13415:SF2">
    <property type="entry name" value="INTEGRATOR COMPLEX SUBUNIT 12"/>
    <property type="match status" value="1"/>
</dbReference>
<feature type="region of interest" description="Disordered" evidence="10">
    <location>
        <begin position="435"/>
        <end position="454"/>
    </location>
</feature>
<dbReference type="SUPFAM" id="SSF57903">
    <property type="entry name" value="FYVE/PHD zinc finger"/>
    <property type="match status" value="1"/>
</dbReference>
<evidence type="ECO:0000256" key="2">
    <source>
        <dbReference type="ARBA" id="ARBA00006009"/>
    </source>
</evidence>
<gene>
    <name evidence="12" type="ORF">RN001_016030</name>
</gene>
<dbReference type="PROSITE" id="PS50016">
    <property type="entry name" value="ZF_PHD_2"/>
    <property type="match status" value="1"/>
</dbReference>
<evidence type="ECO:0000256" key="10">
    <source>
        <dbReference type="SAM" id="MobiDB-lite"/>
    </source>
</evidence>
<dbReference type="PROSITE" id="PS01359">
    <property type="entry name" value="ZF_PHD_1"/>
    <property type="match status" value="1"/>
</dbReference>
<evidence type="ECO:0000256" key="8">
    <source>
        <dbReference type="PROSITE-ProRule" id="PRU00146"/>
    </source>
</evidence>
<accession>A0AAN7S5Y5</accession>
<feature type="region of interest" description="Disordered" evidence="10">
    <location>
        <begin position="271"/>
        <end position="311"/>
    </location>
</feature>
<comment type="similarity">
    <text evidence="2">Belongs to the Integrator subunit 12 family.</text>
</comment>
<dbReference type="Gene3D" id="3.30.1120.90">
    <property type="entry name" value="Nucleosome assembly protein"/>
    <property type="match status" value="1"/>
</dbReference>
<keyword evidence="5 8" id="KW-0863">Zinc-finger</keyword>
<keyword evidence="6" id="KW-0862">Zinc</keyword>
<evidence type="ECO:0000256" key="4">
    <source>
        <dbReference type="ARBA" id="ARBA00022723"/>
    </source>
</evidence>
<evidence type="ECO:0000256" key="6">
    <source>
        <dbReference type="ARBA" id="ARBA00022833"/>
    </source>
</evidence>
<name>A0AAN7S5Y5_9COLE</name>
<comment type="subcellular location">
    <subcellularLocation>
        <location evidence="1">Nucleus</location>
    </subcellularLocation>
</comment>
<dbReference type="InterPro" id="IPR019786">
    <property type="entry name" value="Zinc_finger_PHD-type_CS"/>
</dbReference>
<dbReference type="SUPFAM" id="SSF143113">
    <property type="entry name" value="NAP-like"/>
    <property type="match status" value="1"/>
</dbReference>
<dbReference type="InterPro" id="IPR019787">
    <property type="entry name" value="Znf_PHD-finger"/>
</dbReference>
<evidence type="ECO:0000256" key="9">
    <source>
        <dbReference type="SAM" id="Coils"/>
    </source>
</evidence>
<keyword evidence="9" id="KW-0175">Coiled coil</keyword>